<sequence>MNVLKYSAFIILILKSNGLFRVLCEPKKNEIEGEKILDSTNKSEKESNPKGEEGSEKRSEQAGTSKGESVKAGDQGGIIKEESKGNSDQQNSKGPNKRPPLYQWIDVDLKNINSHEFIILKSTEEQEYYKFIPLAYRRIRSITLDSKAIWIKNRHTRCGNFTIFNIEGNKVHLLISTYDSNSKNSNVSVLLSNISEGRGGSIAFKPKYMGLFETLSVLNEETIEDFYSKSNYRRVVVDINDDFDRLYFKHAGGAIDMSPDIQDSSITTTNYEYEVFEPNEKEIFVKIKYDSSLIWRSLVIGGYEFGTKKIEKFTITTTKINNGLREKSNAGAKVESNGKVKGNGGKSQGNGHGNGHGNGNGNGNGKNNGNRKDKSKGDVNSKVESDTNGISGNNTKDTDEVENKVVRLIQITIKNNYHHHLMYNTKKKIWEMITKTEFERVYMENKLNEAVEVIKDEMRKSYNEVKDEEDKINYRDKGKNKENINLEVIHVVDISKINEMFSYERHNILKYYVVTMHMDKTSKVNTKRGSNRSKDDTKREGIRSKDDTKRGSDSSKGIRSASVYTSGHKNKYINGGIGRVSDDGIDEVDGDSTEKASDDGTEEVNDGGIGDFAENKTIFQINYQNQFICHVYGTEFTISLIKYLDRKSYIEIINVTNARNIGDGSSTIVSSYKSEKDESESSIIKESESEGSDFSFIEMNEDVIFTGYHFEKEEGSDKWEEMTGFNYDYLIINNIRELEESGYYHFSDCTMENMTEIADIPIKMKIKLNADSIPTNLTIKELRSADGCSRKNDAGRDKDGRKTVYASGGVESSRCDIGKEEEVTEDKEGMQGERSSGKFEGEEKSGKERPGNSPEKVTRGKFYDKFPEDFEEEETDGFAKSGIVIAVLLGILVQTMQ</sequence>
<dbReference type="Proteomes" id="UP000244803">
    <property type="component" value="Chromosome 4"/>
</dbReference>
<feature type="compositionally biased region" description="Basic and acidic residues" evidence="1">
    <location>
        <begin position="370"/>
        <end position="385"/>
    </location>
</feature>
<feature type="signal peptide" evidence="2">
    <location>
        <begin position="1"/>
        <end position="18"/>
    </location>
</feature>
<proteinExistence type="predicted"/>
<dbReference type="AlphaFoldDB" id="A0A976QRH3"/>
<evidence type="ECO:0000256" key="1">
    <source>
        <dbReference type="SAM" id="MobiDB-lite"/>
    </source>
</evidence>
<name>A0A976QRH3_THEOR</name>
<feature type="compositionally biased region" description="Basic and acidic residues" evidence="1">
    <location>
        <begin position="33"/>
        <end position="60"/>
    </location>
</feature>
<evidence type="ECO:0000313" key="3">
    <source>
        <dbReference type="EMBL" id="UKJ89362.2"/>
    </source>
</evidence>
<keyword evidence="2" id="KW-0732">Signal</keyword>
<feature type="region of interest" description="Disordered" evidence="1">
    <location>
        <begin position="575"/>
        <end position="607"/>
    </location>
</feature>
<gene>
    <name evidence="3" type="ORF">MACJ_002612</name>
</gene>
<accession>A0A976QRH3</accession>
<feature type="region of interest" description="Disordered" evidence="1">
    <location>
        <begin position="33"/>
        <end position="99"/>
    </location>
</feature>
<feature type="region of interest" description="Disordered" evidence="1">
    <location>
        <begin position="326"/>
        <end position="398"/>
    </location>
</feature>
<feature type="region of interest" description="Disordered" evidence="1">
    <location>
        <begin position="816"/>
        <end position="863"/>
    </location>
</feature>
<feature type="chain" id="PRO_5037379403" evidence="2">
    <location>
        <begin position="19"/>
        <end position="897"/>
    </location>
</feature>
<feature type="region of interest" description="Disordered" evidence="1">
    <location>
        <begin position="522"/>
        <end position="561"/>
    </location>
</feature>
<dbReference type="EMBL" id="CP056067">
    <property type="protein sequence ID" value="UKJ89362.2"/>
    <property type="molecule type" value="Genomic_DNA"/>
</dbReference>
<feature type="compositionally biased region" description="Gly residues" evidence="1">
    <location>
        <begin position="341"/>
        <end position="366"/>
    </location>
</feature>
<organism evidence="3 4">
    <name type="scientific">Theileria orientalis</name>
    <dbReference type="NCBI Taxonomy" id="68886"/>
    <lineage>
        <taxon>Eukaryota</taxon>
        <taxon>Sar</taxon>
        <taxon>Alveolata</taxon>
        <taxon>Apicomplexa</taxon>
        <taxon>Aconoidasida</taxon>
        <taxon>Piroplasmida</taxon>
        <taxon>Theileriidae</taxon>
        <taxon>Theileria</taxon>
    </lineage>
</organism>
<dbReference type="OrthoDB" id="10634787at2759"/>
<feature type="compositionally biased region" description="Basic and acidic residues" evidence="1">
    <location>
        <begin position="532"/>
        <end position="553"/>
    </location>
</feature>
<reference evidence="3" key="1">
    <citation type="submission" date="2022-07" db="EMBL/GenBank/DDBJ databases">
        <title>Evaluation of T. orientalis genome assembly methods using nanopore sequencing and analysis of variation between genomes.</title>
        <authorList>
            <person name="Yam J."/>
            <person name="Micallef M.L."/>
            <person name="Liu M."/>
            <person name="Djordjevic S.P."/>
            <person name="Bogema D.R."/>
            <person name="Jenkins C."/>
        </authorList>
    </citation>
    <scope>NUCLEOTIDE SEQUENCE</scope>
    <source>
        <strain evidence="3">Fish Creek</strain>
    </source>
</reference>
<evidence type="ECO:0000313" key="4">
    <source>
        <dbReference type="Proteomes" id="UP000244803"/>
    </source>
</evidence>
<feature type="compositionally biased region" description="Polar residues" evidence="1">
    <location>
        <begin position="386"/>
        <end position="395"/>
    </location>
</feature>
<protein>
    <submittedName>
        <fullName evidence="3">Uncharacterized protein</fullName>
    </submittedName>
</protein>
<evidence type="ECO:0000256" key="2">
    <source>
        <dbReference type="SAM" id="SignalP"/>
    </source>
</evidence>